<dbReference type="AlphaFoldDB" id="A0A6I2L3C3"/>
<reference evidence="1 2" key="1">
    <citation type="submission" date="2019-11" db="EMBL/GenBank/DDBJ databases">
        <title>Novel species isolated from a subtropical stream in China.</title>
        <authorList>
            <person name="Lu H."/>
        </authorList>
    </citation>
    <scope>NUCLEOTIDE SEQUENCE [LARGE SCALE GENOMIC DNA]</scope>
    <source>
        <strain evidence="1 2">FT80W</strain>
    </source>
</reference>
<proteinExistence type="predicted"/>
<protein>
    <submittedName>
        <fullName evidence="1">Uncharacterized protein</fullName>
    </submittedName>
</protein>
<dbReference type="RefSeq" id="WP_154377153.1">
    <property type="nucleotide sequence ID" value="NZ_WKJK01000006.1"/>
</dbReference>
<comment type="caution">
    <text evidence="1">The sequence shown here is derived from an EMBL/GenBank/DDBJ whole genome shotgun (WGS) entry which is preliminary data.</text>
</comment>
<gene>
    <name evidence="1" type="ORF">GJ699_13955</name>
</gene>
<sequence length="140" mass="16126">MIDNQRRDFGHIGMLRVRRLQRGLQIAQRLLYLLLNAERAAYQPLRTERISSWTSLGVIGMSPAAASFSAMPSRWEKANWRISLRRIVASTSSQCSADVATKEEQKFDLRLTTARQHVRPLLSHITYCGDTGRRLRTARW</sequence>
<evidence type="ECO:0000313" key="1">
    <source>
        <dbReference type="EMBL" id="MRW91096.1"/>
    </source>
</evidence>
<keyword evidence="2" id="KW-1185">Reference proteome</keyword>
<dbReference type="EMBL" id="WKJK01000006">
    <property type="protein sequence ID" value="MRW91096.1"/>
    <property type="molecule type" value="Genomic_DNA"/>
</dbReference>
<dbReference type="Proteomes" id="UP000433309">
    <property type="component" value="Unassembled WGS sequence"/>
</dbReference>
<evidence type="ECO:0000313" key="2">
    <source>
        <dbReference type="Proteomes" id="UP000433309"/>
    </source>
</evidence>
<organism evidence="1 2">
    <name type="scientific">Duganella guangzhouensis</name>
    <dbReference type="NCBI Taxonomy" id="2666084"/>
    <lineage>
        <taxon>Bacteria</taxon>
        <taxon>Pseudomonadati</taxon>
        <taxon>Pseudomonadota</taxon>
        <taxon>Betaproteobacteria</taxon>
        <taxon>Burkholderiales</taxon>
        <taxon>Oxalobacteraceae</taxon>
        <taxon>Telluria group</taxon>
        <taxon>Duganella</taxon>
    </lineage>
</organism>
<accession>A0A6I2L3C3</accession>
<name>A0A6I2L3C3_9BURK</name>